<dbReference type="AlphaFoldDB" id="A0A5B7GXC5"/>
<keyword evidence="2" id="KW-1185">Reference proteome</keyword>
<sequence length="75" mass="8358">MHRATPAVMLPEALLPDRPLARSRRGGDDIAATRACLPPNIKTKHVVQVLPEPWTLERLMKTSEETRVSYINVAA</sequence>
<evidence type="ECO:0000313" key="2">
    <source>
        <dbReference type="Proteomes" id="UP000324222"/>
    </source>
</evidence>
<dbReference type="EMBL" id="VSRR010020870">
    <property type="protein sequence ID" value="MPC63482.1"/>
    <property type="molecule type" value="Genomic_DNA"/>
</dbReference>
<accession>A0A5B7GXC5</accession>
<proteinExistence type="predicted"/>
<protein>
    <submittedName>
        <fullName evidence="1">Uncharacterized protein</fullName>
    </submittedName>
</protein>
<name>A0A5B7GXC5_PORTR</name>
<organism evidence="1 2">
    <name type="scientific">Portunus trituberculatus</name>
    <name type="common">Swimming crab</name>
    <name type="synonym">Neptunus trituberculatus</name>
    <dbReference type="NCBI Taxonomy" id="210409"/>
    <lineage>
        <taxon>Eukaryota</taxon>
        <taxon>Metazoa</taxon>
        <taxon>Ecdysozoa</taxon>
        <taxon>Arthropoda</taxon>
        <taxon>Crustacea</taxon>
        <taxon>Multicrustacea</taxon>
        <taxon>Malacostraca</taxon>
        <taxon>Eumalacostraca</taxon>
        <taxon>Eucarida</taxon>
        <taxon>Decapoda</taxon>
        <taxon>Pleocyemata</taxon>
        <taxon>Brachyura</taxon>
        <taxon>Eubrachyura</taxon>
        <taxon>Portunoidea</taxon>
        <taxon>Portunidae</taxon>
        <taxon>Portuninae</taxon>
        <taxon>Portunus</taxon>
    </lineage>
</organism>
<evidence type="ECO:0000313" key="1">
    <source>
        <dbReference type="EMBL" id="MPC63482.1"/>
    </source>
</evidence>
<reference evidence="1 2" key="1">
    <citation type="submission" date="2019-05" db="EMBL/GenBank/DDBJ databases">
        <title>Another draft genome of Portunus trituberculatus and its Hox gene families provides insights of decapod evolution.</title>
        <authorList>
            <person name="Jeong J.-H."/>
            <person name="Song I."/>
            <person name="Kim S."/>
            <person name="Choi T."/>
            <person name="Kim D."/>
            <person name="Ryu S."/>
            <person name="Kim W."/>
        </authorList>
    </citation>
    <scope>NUCLEOTIDE SEQUENCE [LARGE SCALE GENOMIC DNA]</scope>
    <source>
        <tissue evidence="1">Muscle</tissue>
    </source>
</reference>
<gene>
    <name evidence="1" type="ORF">E2C01_057581</name>
</gene>
<dbReference type="Proteomes" id="UP000324222">
    <property type="component" value="Unassembled WGS sequence"/>
</dbReference>
<comment type="caution">
    <text evidence="1">The sequence shown here is derived from an EMBL/GenBank/DDBJ whole genome shotgun (WGS) entry which is preliminary data.</text>
</comment>